<evidence type="ECO:0000313" key="1">
    <source>
        <dbReference type="EMBL" id="SKC55662.1"/>
    </source>
</evidence>
<reference evidence="1 2" key="1">
    <citation type="submission" date="2017-02" db="EMBL/GenBank/DDBJ databases">
        <authorList>
            <person name="Peterson S.W."/>
        </authorList>
    </citation>
    <scope>NUCLEOTIDE SEQUENCE [LARGE SCALE GENOMIC DNA]</scope>
    <source>
        <strain evidence="1 2">DSM 25262</strain>
    </source>
</reference>
<dbReference type="AlphaFoldDB" id="A0A1T5JVS9"/>
<dbReference type="CDD" id="cd02440">
    <property type="entry name" value="AdoMet_MTases"/>
    <property type="match status" value="1"/>
</dbReference>
<gene>
    <name evidence="1" type="ORF">SAMN05660236_1550</name>
</gene>
<evidence type="ECO:0000313" key="2">
    <source>
        <dbReference type="Proteomes" id="UP000190961"/>
    </source>
</evidence>
<dbReference type="EMBL" id="FUZU01000001">
    <property type="protein sequence ID" value="SKC55662.1"/>
    <property type="molecule type" value="Genomic_DNA"/>
</dbReference>
<dbReference type="Gene3D" id="3.40.50.150">
    <property type="entry name" value="Vaccinia Virus protein VP39"/>
    <property type="match status" value="1"/>
</dbReference>
<keyword evidence="1" id="KW-0808">Transferase</keyword>
<dbReference type="Pfam" id="PF13578">
    <property type="entry name" value="Methyltransf_24"/>
    <property type="match status" value="1"/>
</dbReference>
<dbReference type="GO" id="GO:0008168">
    <property type="term" value="F:methyltransferase activity"/>
    <property type="evidence" value="ECO:0007669"/>
    <property type="project" value="UniProtKB-KW"/>
</dbReference>
<name>A0A1T5JVS9_9BACT</name>
<dbReference type="SUPFAM" id="SSF53335">
    <property type="entry name" value="S-adenosyl-L-methionine-dependent methyltransferases"/>
    <property type="match status" value="1"/>
</dbReference>
<dbReference type="OrthoDB" id="5464618at2"/>
<dbReference type="Proteomes" id="UP000190961">
    <property type="component" value="Unassembled WGS sequence"/>
</dbReference>
<sequence>MPTYFQFKTYFIYWLDQVSEHSLHSPFLFDFYTKVLHGKNDRSQFQHIESQRAHYLTDRTSLTLNDPGAGSIAIKTSTRLISDIARTSLSPEKYSLLYTRIISHFNCRKILELGTSLGINTLYLASSPGSSVTTFEGSPAITSVAKGTFDSLGAKNIKLIEGNINTTLHAYLGNADAVDFAFLDANHRYAPTLKYFDTIIQKIHTGSILVLDDIHYSKEMENAWNTVRQHALVYASIDLYRCGILFFDPSLNKQHVVLQF</sequence>
<protein>
    <submittedName>
        <fullName evidence="1">Methyltransferase domain-containing protein</fullName>
    </submittedName>
</protein>
<dbReference type="RefSeq" id="WP_079686080.1">
    <property type="nucleotide sequence ID" value="NZ_FUZU01000001.1"/>
</dbReference>
<dbReference type="STRING" id="688867.SAMN05660236_1550"/>
<keyword evidence="2" id="KW-1185">Reference proteome</keyword>
<organism evidence="1 2">
    <name type="scientific">Ohtaekwangia koreensis</name>
    <dbReference type="NCBI Taxonomy" id="688867"/>
    <lineage>
        <taxon>Bacteria</taxon>
        <taxon>Pseudomonadati</taxon>
        <taxon>Bacteroidota</taxon>
        <taxon>Cytophagia</taxon>
        <taxon>Cytophagales</taxon>
        <taxon>Fulvivirgaceae</taxon>
        <taxon>Ohtaekwangia</taxon>
    </lineage>
</organism>
<dbReference type="GO" id="GO:0032259">
    <property type="term" value="P:methylation"/>
    <property type="evidence" value="ECO:0007669"/>
    <property type="project" value="UniProtKB-KW"/>
</dbReference>
<proteinExistence type="predicted"/>
<dbReference type="InterPro" id="IPR029063">
    <property type="entry name" value="SAM-dependent_MTases_sf"/>
</dbReference>
<accession>A0A1T5JVS9</accession>
<keyword evidence="1" id="KW-0489">Methyltransferase</keyword>